<keyword evidence="4" id="KW-1185">Reference proteome</keyword>
<dbReference type="EMBL" id="JBHUMB010000006">
    <property type="protein sequence ID" value="MFD2742974.1"/>
    <property type="molecule type" value="Genomic_DNA"/>
</dbReference>
<organism evidence="3 4">
    <name type="scientific">Sphingobacterium populi</name>
    <dbReference type="NCBI Taxonomy" id="1812824"/>
    <lineage>
        <taxon>Bacteria</taxon>
        <taxon>Pseudomonadati</taxon>
        <taxon>Bacteroidota</taxon>
        <taxon>Sphingobacteriia</taxon>
        <taxon>Sphingobacteriales</taxon>
        <taxon>Sphingobacteriaceae</taxon>
        <taxon>Sphingobacterium</taxon>
    </lineage>
</organism>
<keyword evidence="2" id="KW-0808">Transferase</keyword>
<dbReference type="PANTHER" id="PTHR34136:SF1">
    <property type="entry name" value="UDP-N-ACETYL-D-MANNOSAMINURONIC ACID TRANSFERASE"/>
    <property type="match status" value="1"/>
</dbReference>
<dbReference type="RefSeq" id="WP_066754520.1">
    <property type="nucleotide sequence ID" value="NZ_JBHUMB010000006.1"/>
</dbReference>
<dbReference type="CDD" id="cd06533">
    <property type="entry name" value="Glyco_transf_WecG_TagA"/>
    <property type="match status" value="1"/>
</dbReference>
<name>A0ABW5UDY2_9SPHI</name>
<accession>A0ABW5UDY2</accession>
<dbReference type="InterPro" id="IPR004629">
    <property type="entry name" value="WecG_TagA_CpsF"/>
</dbReference>
<evidence type="ECO:0000256" key="1">
    <source>
        <dbReference type="ARBA" id="ARBA00022676"/>
    </source>
</evidence>
<dbReference type="Pfam" id="PF03808">
    <property type="entry name" value="Glyco_tran_WecG"/>
    <property type="match status" value="1"/>
</dbReference>
<gene>
    <name evidence="3" type="ORF">ACFSQ6_06145</name>
</gene>
<keyword evidence="1" id="KW-0328">Glycosyltransferase</keyword>
<dbReference type="PANTHER" id="PTHR34136">
    <property type="match status" value="1"/>
</dbReference>
<reference evidence="4" key="1">
    <citation type="journal article" date="2019" name="Int. J. Syst. Evol. Microbiol.">
        <title>The Global Catalogue of Microorganisms (GCM) 10K type strain sequencing project: providing services to taxonomists for standard genome sequencing and annotation.</title>
        <authorList>
            <consortium name="The Broad Institute Genomics Platform"/>
            <consortium name="The Broad Institute Genome Sequencing Center for Infectious Disease"/>
            <person name="Wu L."/>
            <person name="Ma J."/>
        </authorList>
    </citation>
    <scope>NUCLEOTIDE SEQUENCE [LARGE SCALE GENOMIC DNA]</scope>
    <source>
        <strain evidence="4">KCTC 42247</strain>
    </source>
</reference>
<comment type="caution">
    <text evidence="3">The sequence shown here is derived from an EMBL/GenBank/DDBJ whole genome shotgun (WGS) entry which is preliminary data.</text>
</comment>
<evidence type="ECO:0000313" key="3">
    <source>
        <dbReference type="EMBL" id="MFD2742974.1"/>
    </source>
</evidence>
<evidence type="ECO:0000256" key="2">
    <source>
        <dbReference type="ARBA" id="ARBA00022679"/>
    </source>
</evidence>
<proteinExistence type="predicted"/>
<evidence type="ECO:0000313" key="4">
    <source>
        <dbReference type="Proteomes" id="UP001597418"/>
    </source>
</evidence>
<dbReference type="Proteomes" id="UP001597418">
    <property type="component" value="Unassembled WGS sequence"/>
</dbReference>
<protein>
    <submittedName>
        <fullName evidence="3">WecB/TagA/CpsF family glycosyltransferase</fullName>
    </submittedName>
</protein>
<dbReference type="NCBIfam" id="TIGR00696">
    <property type="entry name" value="wecG_tagA_cpsF"/>
    <property type="match status" value="1"/>
</dbReference>
<sequence>MNYRVVSLAISAGKYKGFVDNAIKLGTNSISSYVCVANVHMCIEAYDNADFARIVNQADLVTPDGMPLAKAIKLLYGVEQDRVAGMDLLPDLLAEAEKENLKCFVYGGSEKMLANSEAYIQEHYPNLQCGFHSPPFRALTTEEELADCDRINNFGAHLVFVALGCPKQEKWMAKMKGRIHACMLGIGGALPVMIGMQDRAPAWMQKASLEWLYRLGQEPKRLFKRYAYTNSKFIYLLMKQKLGLLK</sequence>